<dbReference type="EMBL" id="NEVH01004401">
    <property type="protein sequence ID" value="PNF39864.1"/>
    <property type="molecule type" value="Genomic_DNA"/>
</dbReference>
<dbReference type="PROSITE" id="PS00107">
    <property type="entry name" value="PROTEIN_KINASE_ATP"/>
    <property type="match status" value="1"/>
</dbReference>
<dbReference type="GO" id="GO:0042995">
    <property type="term" value="C:cell projection"/>
    <property type="evidence" value="ECO:0007669"/>
    <property type="project" value="UniProtKB-SubCell"/>
</dbReference>
<dbReference type="GO" id="GO:0005524">
    <property type="term" value="F:ATP binding"/>
    <property type="evidence" value="ECO:0007669"/>
    <property type="project" value="UniProtKB-UniRule"/>
</dbReference>
<evidence type="ECO:0000313" key="17">
    <source>
        <dbReference type="Proteomes" id="UP000235965"/>
    </source>
</evidence>
<dbReference type="GO" id="GO:0003779">
    <property type="term" value="F:actin binding"/>
    <property type="evidence" value="ECO:0007669"/>
    <property type="project" value="UniProtKB-KW"/>
</dbReference>
<dbReference type="InterPro" id="IPR027417">
    <property type="entry name" value="P-loop_NTPase"/>
</dbReference>
<evidence type="ECO:0000259" key="14">
    <source>
        <dbReference type="PROSITE" id="PS50011"/>
    </source>
</evidence>
<dbReference type="GO" id="GO:0004674">
    <property type="term" value="F:protein serine/threonine kinase activity"/>
    <property type="evidence" value="ECO:0007669"/>
    <property type="project" value="TreeGrafter"/>
</dbReference>
<feature type="domain" description="Protein kinase" evidence="14">
    <location>
        <begin position="23"/>
        <end position="293"/>
    </location>
</feature>
<evidence type="ECO:0000256" key="5">
    <source>
        <dbReference type="ARBA" id="ARBA00022741"/>
    </source>
</evidence>
<dbReference type="SMART" id="SM00220">
    <property type="entry name" value="S_TKc"/>
    <property type="match status" value="1"/>
</dbReference>
<dbReference type="Proteomes" id="UP000235965">
    <property type="component" value="Unassembled WGS sequence"/>
</dbReference>
<dbReference type="InterPro" id="IPR017441">
    <property type="entry name" value="Protein_kinase_ATP_BS"/>
</dbReference>
<dbReference type="Gene3D" id="1.10.510.10">
    <property type="entry name" value="Transferase(Phosphotransferase) domain 1"/>
    <property type="match status" value="1"/>
</dbReference>
<dbReference type="Pfam" id="PF00063">
    <property type="entry name" value="Myosin_head"/>
    <property type="match status" value="1"/>
</dbReference>
<dbReference type="InParanoid" id="A0A2J7RG99"/>
<keyword evidence="8 12" id="KW-0505">Motor protein</keyword>
<dbReference type="PRINTS" id="PR00193">
    <property type="entry name" value="MYOSINHEAVY"/>
</dbReference>
<dbReference type="Gene3D" id="3.40.850.10">
    <property type="entry name" value="Kinesin motor domain"/>
    <property type="match status" value="1"/>
</dbReference>
<dbReference type="InterPro" id="IPR008271">
    <property type="entry name" value="Ser/Thr_kinase_AS"/>
</dbReference>
<evidence type="ECO:0000256" key="8">
    <source>
        <dbReference type="ARBA" id="ARBA00023175"/>
    </source>
</evidence>
<proteinExistence type="inferred from homology"/>
<evidence type="ECO:0000256" key="6">
    <source>
        <dbReference type="ARBA" id="ARBA00022840"/>
    </source>
</evidence>
<dbReference type="STRING" id="105785.A0A2J7RG99"/>
<evidence type="ECO:0000256" key="10">
    <source>
        <dbReference type="ARBA" id="ARBA00023212"/>
    </source>
</evidence>
<evidence type="ECO:0000256" key="12">
    <source>
        <dbReference type="PROSITE-ProRule" id="PRU00782"/>
    </source>
</evidence>
<evidence type="ECO:0008006" key="18">
    <source>
        <dbReference type="Google" id="ProtNLM"/>
    </source>
</evidence>
<evidence type="ECO:0000256" key="1">
    <source>
        <dbReference type="ARBA" id="ARBA00004245"/>
    </source>
</evidence>
<dbReference type="PROSITE" id="PS50011">
    <property type="entry name" value="PROTEIN_KINASE_DOM"/>
    <property type="match status" value="1"/>
</dbReference>
<dbReference type="OrthoDB" id="6108017at2759"/>
<keyword evidence="5 12" id="KW-0547">Nucleotide-binding</keyword>
<evidence type="ECO:0000256" key="4">
    <source>
        <dbReference type="ARBA" id="ARBA00022737"/>
    </source>
</evidence>
<evidence type="ECO:0000259" key="15">
    <source>
        <dbReference type="PROSITE" id="PS51456"/>
    </source>
</evidence>
<dbReference type="InterPro" id="IPR036961">
    <property type="entry name" value="Kinesin_motor_dom_sf"/>
</dbReference>
<evidence type="ECO:0000256" key="3">
    <source>
        <dbReference type="ARBA" id="ARBA00022490"/>
    </source>
</evidence>
<feature type="binding site" evidence="13">
    <location>
        <position position="53"/>
    </location>
    <ligand>
        <name>ATP</name>
        <dbReference type="ChEBI" id="CHEBI:30616"/>
    </ligand>
</feature>
<organism evidence="16 17">
    <name type="scientific">Cryptotermes secundus</name>
    <dbReference type="NCBI Taxonomy" id="105785"/>
    <lineage>
        <taxon>Eukaryota</taxon>
        <taxon>Metazoa</taxon>
        <taxon>Ecdysozoa</taxon>
        <taxon>Arthropoda</taxon>
        <taxon>Hexapoda</taxon>
        <taxon>Insecta</taxon>
        <taxon>Pterygota</taxon>
        <taxon>Neoptera</taxon>
        <taxon>Polyneoptera</taxon>
        <taxon>Dictyoptera</taxon>
        <taxon>Blattodea</taxon>
        <taxon>Blattoidea</taxon>
        <taxon>Termitoidae</taxon>
        <taxon>Kalotermitidae</taxon>
        <taxon>Cryptotermitinae</taxon>
        <taxon>Cryptotermes</taxon>
    </lineage>
</organism>
<dbReference type="SUPFAM" id="SSF56112">
    <property type="entry name" value="Protein kinase-like (PK-like)"/>
    <property type="match status" value="1"/>
</dbReference>
<dbReference type="PANTHER" id="PTHR46256:SF2">
    <property type="entry name" value="NEITHER INACTIVATION NOR AFTERPOTENTIAL PROTEIN C"/>
    <property type="match status" value="1"/>
</dbReference>
<keyword evidence="11" id="KW-0966">Cell projection</keyword>
<dbReference type="GO" id="GO:0000146">
    <property type="term" value="F:microfilament motor activity"/>
    <property type="evidence" value="ECO:0007669"/>
    <property type="project" value="TreeGrafter"/>
</dbReference>
<dbReference type="InterPro" id="IPR011009">
    <property type="entry name" value="Kinase-like_dom_sf"/>
</dbReference>
<dbReference type="InterPro" id="IPR001609">
    <property type="entry name" value="Myosin_head_motor_dom-like"/>
</dbReference>
<comment type="caution">
    <text evidence="16">The sequence shown here is derived from an EMBL/GenBank/DDBJ whole genome shotgun (WGS) entry which is preliminary data.</text>
</comment>
<protein>
    <recommendedName>
        <fullName evidence="18">Neither inactivation nor afterpotential protein C</fullName>
    </recommendedName>
</protein>
<name>A0A2J7RG99_9NEOP</name>
<keyword evidence="3" id="KW-0963">Cytoplasm</keyword>
<dbReference type="InterPro" id="IPR000719">
    <property type="entry name" value="Prot_kinase_dom"/>
</dbReference>
<keyword evidence="7 12" id="KW-0518">Myosin</keyword>
<reference evidence="16 17" key="1">
    <citation type="submission" date="2017-12" db="EMBL/GenBank/DDBJ databases">
        <title>Hemimetabolous genomes reveal molecular basis of termite eusociality.</title>
        <authorList>
            <person name="Harrison M.C."/>
            <person name="Jongepier E."/>
            <person name="Robertson H.M."/>
            <person name="Arning N."/>
            <person name="Bitard-Feildel T."/>
            <person name="Chao H."/>
            <person name="Childers C.P."/>
            <person name="Dinh H."/>
            <person name="Doddapaneni H."/>
            <person name="Dugan S."/>
            <person name="Gowin J."/>
            <person name="Greiner C."/>
            <person name="Han Y."/>
            <person name="Hu H."/>
            <person name="Hughes D.S.T."/>
            <person name="Huylmans A.-K."/>
            <person name="Kemena C."/>
            <person name="Kremer L.P.M."/>
            <person name="Lee S.L."/>
            <person name="Lopez-Ezquerra A."/>
            <person name="Mallet L."/>
            <person name="Monroy-Kuhn J.M."/>
            <person name="Moser A."/>
            <person name="Murali S.C."/>
            <person name="Muzny D.M."/>
            <person name="Otani S."/>
            <person name="Piulachs M.-D."/>
            <person name="Poelchau M."/>
            <person name="Qu J."/>
            <person name="Schaub F."/>
            <person name="Wada-Katsumata A."/>
            <person name="Worley K.C."/>
            <person name="Xie Q."/>
            <person name="Ylla G."/>
            <person name="Poulsen M."/>
            <person name="Gibbs R.A."/>
            <person name="Schal C."/>
            <person name="Richards S."/>
            <person name="Belles X."/>
            <person name="Korb J."/>
            <person name="Bornberg-Bauer E."/>
        </authorList>
    </citation>
    <scope>NUCLEOTIDE SEQUENCE [LARGE SCALE GENOMIC DNA]</scope>
    <source>
        <tissue evidence="16">Whole body</tissue>
    </source>
</reference>
<dbReference type="PROSITE" id="PS00108">
    <property type="entry name" value="PROTEIN_KINASE_ST"/>
    <property type="match status" value="1"/>
</dbReference>
<keyword evidence="4" id="KW-0677">Repeat</keyword>
<dbReference type="GO" id="GO:0030832">
    <property type="term" value="P:regulation of actin filament length"/>
    <property type="evidence" value="ECO:0007669"/>
    <property type="project" value="TreeGrafter"/>
</dbReference>
<dbReference type="InterPro" id="IPR052409">
    <property type="entry name" value="Myosin-III_kinase_activity"/>
</dbReference>
<dbReference type="Gene3D" id="3.30.200.20">
    <property type="entry name" value="Phosphorylase Kinase, domain 1"/>
    <property type="match status" value="1"/>
</dbReference>
<evidence type="ECO:0000256" key="13">
    <source>
        <dbReference type="PROSITE-ProRule" id="PRU10141"/>
    </source>
</evidence>
<accession>A0A2J7RG99</accession>
<evidence type="ECO:0000256" key="2">
    <source>
        <dbReference type="ARBA" id="ARBA00004316"/>
    </source>
</evidence>
<sequence>MAETVSLPAHLEFSSLQDPGERYTLGDLLGSGVYSEVFEARDQENGGKRVAIKIQAVTPDTEEDLRNEYHILREFSCHPNLPDLYGIYLKKASSDSEHERVWFVMELCLGGPVRDLVRGLQEENRRMTEEHIAYILKEVVKVLVYLHENHVMHRDIKGSNILLTKDGEVKLVDFGLSRLLESTCDKRSTCLGSPGWMAPEVVASGLKEMDRTYDSRIDVWALGITAIELGDGKAPYQDMHPTRALFQIVKNPPPRLYRPANWSQQYNDFITECLEKNPEHRPYIMELLEHPFLAAVPENDFHLSTELKILAEDFANKGKSTRQTEVAVRNGCLKTGLSPEQEVMHLEDLAAMEKLDEDVILTELHERLKQGNYHTFVGDVLLVLTSNEQQPIYSDEFHAKYRFKDRSDNAPHIFSVADRAYQDMLHHQEPQYILLAGETLSGKTTNMLHLLRHLLFLGQGQNKTCDNVGKAMNIIHALGNAATPSNPNSTRHVLQLEIIFTQTGKVGSAVFWLYQLEKWRVTCQDKQQANFHIFYYFYDAMEANGRLTTYELDAGRRYQYLRILPVDSSNTNGAGVRENPTGNVEKFQELEQHLLDLGFQENQLETLYCLIASILNLGEIRFKQEQDKEVEIENPEAAAKVARLLRVDEKKFSWAIINYCAIQKGTAVRLRHTQVEAENARDVLASGIYFRLVDWIVNVINHKLSFTGAVL</sequence>
<evidence type="ECO:0000256" key="11">
    <source>
        <dbReference type="ARBA" id="ARBA00023273"/>
    </source>
</evidence>
<dbReference type="Gene3D" id="1.20.120.720">
    <property type="entry name" value="Myosin VI head, motor domain, U50 subdomain"/>
    <property type="match status" value="1"/>
</dbReference>
<dbReference type="SMART" id="SM00242">
    <property type="entry name" value="MYSc"/>
    <property type="match status" value="1"/>
</dbReference>
<dbReference type="Pfam" id="PF00069">
    <property type="entry name" value="Pkinase"/>
    <property type="match status" value="1"/>
</dbReference>
<dbReference type="AlphaFoldDB" id="A0A2J7RG99"/>
<gene>
    <name evidence="16" type="ORF">B7P43_G01973</name>
</gene>
<dbReference type="PANTHER" id="PTHR46256">
    <property type="entry name" value="AGAP011099-PA"/>
    <property type="match status" value="1"/>
</dbReference>
<comment type="subcellular location">
    <subcellularLocation>
        <location evidence="2">Cell projection</location>
    </subcellularLocation>
    <subcellularLocation>
        <location evidence="1">Cytoplasm</location>
        <location evidence="1">Cytoskeleton</location>
    </subcellularLocation>
</comment>
<keyword evidence="6 12" id="KW-0067">ATP-binding</keyword>
<keyword evidence="17" id="KW-1185">Reference proteome</keyword>
<evidence type="ECO:0000313" key="16">
    <source>
        <dbReference type="EMBL" id="PNF39864.1"/>
    </source>
</evidence>
<comment type="caution">
    <text evidence="12">Lacks conserved residue(s) required for the propagation of feature annotation.</text>
</comment>
<evidence type="ECO:0000256" key="7">
    <source>
        <dbReference type="ARBA" id="ARBA00023123"/>
    </source>
</evidence>
<feature type="binding site" evidence="12">
    <location>
        <begin position="437"/>
        <end position="444"/>
    </location>
    <ligand>
        <name>ATP</name>
        <dbReference type="ChEBI" id="CHEBI:30616"/>
    </ligand>
</feature>
<dbReference type="PROSITE" id="PS51456">
    <property type="entry name" value="MYOSIN_MOTOR"/>
    <property type="match status" value="1"/>
</dbReference>
<dbReference type="SUPFAM" id="SSF52540">
    <property type="entry name" value="P-loop containing nucleoside triphosphate hydrolases"/>
    <property type="match status" value="1"/>
</dbReference>
<evidence type="ECO:0000256" key="9">
    <source>
        <dbReference type="ARBA" id="ARBA00023203"/>
    </source>
</evidence>
<dbReference type="GO" id="GO:0016459">
    <property type="term" value="C:myosin complex"/>
    <property type="evidence" value="ECO:0007669"/>
    <property type="project" value="UniProtKB-KW"/>
</dbReference>
<comment type="similarity">
    <text evidence="12">Belongs to the TRAFAC class myosin-kinesin ATPase superfamily. Myosin family.</text>
</comment>
<keyword evidence="10" id="KW-0206">Cytoskeleton</keyword>
<keyword evidence="9 12" id="KW-0009">Actin-binding</keyword>
<feature type="domain" description="Myosin motor" evidence="15">
    <location>
        <begin position="344"/>
        <end position="711"/>
    </location>
</feature>